<protein>
    <submittedName>
        <fullName evidence="3">DUF2127 domain-containing protein</fullName>
    </submittedName>
</protein>
<feature type="transmembrane region" description="Helical" evidence="2">
    <location>
        <begin position="253"/>
        <end position="273"/>
    </location>
</feature>
<feature type="transmembrane region" description="Helical" evidence="2">
    <location>
        <begin position="194"/>
        <end position="217"/>
    </location>
</feature>
<proteinExistence type="predicted"/>
<evidence type="ECO:0000313" key="4">
    <source>
        <dbReference type="Proteomes" id="UP001199469"/>
    </source>
</evidence>
<gene>
    <name evidence="3" type="ORF">LQ327_25550</name>
</gene>
<feature type="transmembrane region" description="Helical" evidence="2">
    <location>
        <begin position="130"/>
        <end position="158"/>
    </location>
</feature>
<name>A0ABS8PEN7_9PSEU</name>
<evidence type="ECO:0000256" key="1">
    <source>
        <dbReference type="SAM" id="MobiDB-lite"/>
    </source>
</evidence>
<keyword evidence="4" id="KW-1185">Reference proteome</keyword>
<dbReference type="InterPro" id="IPR021125">
    <property type="entry name" value="DUF2127"/>
</dbReference>
<organism evidence="3 4">
    <name type="scientific">Actinomycetospora endophytica</name>
    <dbReference type="NCBI Taxonomy" id="2291215"/>
    <lineage>
        <taxon>Bacteria</taxon>
        <taxon>Bacillati</taxon>
        <taxon>Actinomycetota</taxon>
        <taxon>Actinomycetes</taxon>
        <taxon>Pseudonocardiales</taxon>
        <taxon>Pseudonocardiaceae</taxon>
        <taxon>Actinomycetospora</taxon>
    </lineage>
</organism>
<keyword evidence="2" id="KW-1133">Transmembrane helix</keyword>
<evidence type="ECO:0000313" key="3">
    <source>
        <dbReference type="EMBL" id="MCD2196740.1"/>
    </source>
</evidence>
<accession>A0ABS8PEN7</accession>
<feature type="transmembrane region" description="Helical" evidence="2">
    <location>
        <begin position="229"/>
        <end position="247"/>
    </location>
</feature>
<dbReference type="EMBL" id="JAJNDB010000006">
    <property type="protein sequence ID" value="MCD2196740.1"/>
    <property type="molecule type" value="Genomic_DNA"/>
</dbReference>
<feature type="compositionally biased region" description="Low complexity" evidence="1">
    <location>
        <begin position="1"/>
        <end position="13"/>
    </location>
</feature>
<keyword evidence="2" id="KW-0472">Membrane</keyword>
<dbReference type="Proteomes" id="UP001199469">
    <property type="component" value="Unassembled WGS sequence"/>
</dbReference>
<dbReference type="RefSeq" id="WP_230738616.1">
    <property type="nucleotide sequence ID" value="NZ_JAJNDB010000006.1"/>
</dbReference>
<keyword evidence="2" id="KW-0812">Transmembrane</keyword>
<reference evidence="3 4" key="1">
    <citation type="submission" date="2021-11" db="EMBL/GenBank/DDBJ databases">
        <title>Draft genome sequence of Actinomycetospora sp. SF1 isolated from the rhizosphere soil.</title>
        <authorList>
            <person name="Duangmal K."/>
            <person name="Chantavorakit T."/>
        </authorList>
    </citation>
    <scope>NUCLEOTIDE SEQUENCE [LARGE SCALE GENOMIC DNA]</scope>
    <source>
        <strain evidence="3 4">TBRC 5722</strain>
    </source>
</reference>
<evidence type="ECO:0000256" key="2">
    <source>
        <dbReference type="SAM" id="Phobius"/>
    </source>
</evidence>
<feature type="region of interest" description="Disordered" evidence="1">
    <location>
        <begin position="1"/>
        <end position="32"/>
    </location>
</feature>
<sequence length="308" mass="32994">MTSTTPTTNPGTDAPRDGTPGGPDRPPGTVAPARFRPRFHYELITCGLRGHALLGTDAATLSSDDDGFDPAIVVREDAHEEGTTALRWHRCLRCDSWVPLPAPSAPTRDRLPARAEVELPLRGRALRDRFVLRLIAIDRVIHFVGLALVAAAVFVFLADRDVLRTPFFAVLGTLRDTVGIGDGDDGVVGELTRAFSASATTVLLIGVVVAAYALLEGVEAVGLWGARRWAEYLTLVATAVLLIPEIYELTGKVTVFKILALIINLAVVAYLLFAKRLFGLRGGGAAEEAARARDQGWDALVRTAPGAQ</sequence>
<dbReference type="Pfam" id="PF09900">
    <property type="entry name" value="DUF2127"/>
    <property type="match status" value="1"/>
</dbReference>
<comment type="caution">
    <text evidence="3">The sequence shown here is derived from an EMBL/GenBank/DDBJ whole genome shotgun (WGS) entry which is preliminary data.</text>
</comment>